<dbReference type="EMBL" id="JAJNCT010000021">
    <property type="protein sequence ID" value="MCD2166792.1"/>
    <property type="molecule type" value="Genomic_DNA"/>
</dbReference>
<name>A0AAW4XZ92_9BURK</name>
<accession>A0AAW4XZ92</accession>
<dbReference type="AlphaFoldDB" id="A0AAW4XZ92"/>
<dbReference type="RefSeq" id="WP_230777860.1">
    <property type="nucleotide sequence ID" value="NZ_JAJNCT010000021.1"/>
</dbReference>
<gene>
    <name evidence="1" type="ORF">LPW39_16835</name>
</gene>
<comment type="caution">
    <text evidence="1">The sequence shown here is derived from an EMBL/GenBank/DDBJ whole genome shotgun (WGS) entry which is preliminary data.</text>
</comment>
<reference evidence="1 2" key="1">
    <citation type="submission" date="2021-11" db="EMBL/GenBank/DDBJ databases">
        <title>Genome sequence.</title>
        <authorList>
            <person name="Sun Q."/>
        </authorList>
    </citation>
    <scope>NUCLEOTIDE SEQUENCE [LARGE SCALE GENOMIC DNA]</scope>
    <source>
        <strain evidence="1 2">KCTC 12005</strain>
    </source>
</reference>
<protein>
    <submittedName>
        <fullName evidence="1">Uncharacterized protein</fullName>
    </submittedName>
</protein>
<proteinExistence type="predicted"/>
<keyword evidence="2" id="KW-1185">Reference proteome</keyword>
<evidence type="ECO:0000313" key="1">
    <source>
        <dbReference type="EMBL" id="MCD2166792.1"/>
    </source>
</evidence>
<dbReference type="Proteomes" id="UP001199260">
    <property type="component" value="Unassembled WGS sequence"/>
</dbReference>
<sequence>MTLSQSRFLVDYWPFGVWEKAIFERLHGVYVVVVTGENTPASGCFGS</sequence>
<organism evidence="1 2">
    <name type="scientific">Comamonas koreensis</name>
    <dbReference type="NCBI Taxonomy" id="160825"/>
    <lineage>
        <taxon>Bacteria</taxon>
        <taxon>Pseudomonadati</taxon>
        <taxon>Pseudomonadota</taxon>
        <taxon>Betaproteobacteria</taxon>
        <taxon>Burkholderiales</taxon>
        <taxon>Comamonadaceae</taxon>
        <taxon>Comamonas</taxon>
    </lineage>
</organism>
<evidence type="ECO:0000313" key="2">
    <source>
        <dbReference type="Proteomes" id="UP001199260"/>
    </source>
</evidence>